<evidence type="ECO:0000313" key="4">
    <source>
        <dbReference type="Proteomes" id="UP000663844"/>
    </source>
</evidence>
<dbReference type="AlphaFoldDB" id="A0A819WB83"/>
<protein>
    <recommendedName>
        <fullName evidence="2">V-SNARE coiled-coil homology domain-containing protein</fullName>
    </recommendedName>
</protein>
<dbReference type="PROSITE" id="PS50892">
    <property type="entry name" value="V_SNARE"/>
    <property type="match status" value="1"/>
</dbReference>
<gene>
    <name evidence="3" type="ORF">OXD698_LOCUS36605</name>
</gene>
<comment type="caution">
    <text evidence="3">The sequence shown here is derived from an EMBL/GenBank/DDBJ whole genome shotgun (WGS) entry which is preliminary data.</text>
</comment>
<dbReference type="Proteomes" id="UP000663844">
    <property type="component" value="Unassembled WGS sequence"/>
</dbReference>
<proteinExistence type="predicted"/>
<name>A0A819WB83_9BILA</name>
<feature type="domain" description="V-SNARE coiled-coil homology" evidence="2">
    <location>
        <begin position="43"/>
        <end position="79"/>
    </location>
</feature>
<feature type="non-terminal residue" evidence="3">
    <location>
        <position position="1"/>
    </location>
</feature>
<evidence type="ECO:0000313" key="3">
    <source>
        <dbReference type="EMBL" id="CAF4123138.1"/>
    </source>
</evidence>
<dbReference type="Gene3D" id="1.20.5.110">
    <property type="match status" value="1"/>
</dbReference>
<keyword evidence="1" id="KW-0175">Coiled coil</keyword>
<accession>A0A819WB83</accession>
<dbReference type="InterPro" id="IPR042855">
    <property type="entry name" value="V_SNARE_CC"/>
</dbReference>
<evidence type="ECO:0000259" key="2">
    <source>
        <dbReference type="PROSITE" id="PS50892"/>
    </source>
</evidence>
<dbReference type="EMBL" id="CAJOAZ010006090">
    <property type="protein sequence ID" value="CAF4123138.1"/>
    <property type="molecule type" value="Genomic_DNA"/>
</dbReference>
<evidence type="ECO:0000256" key="1">
    <source>
        <dbReference type="PROSITE-ProRule" id="PRU00290"/>
    </source>
</evidence>
<organism evidence="3 4">
    <name type="scientific">Adineta steineri</name>
    <dbReference type="NCBI Taxonomy" id="433720"/>
    <lineage>
        <taxon>Eukaryota</taxon>
        <taxon>Metazoa</taxon>
        <taxon>Spiralia</taxon>
        <taxon>Gnathifera</taxon>
        <taxon>Rotifera</taxon>
        <taxon>Eurotatoria</taxon>
        <taxon>Bdelloidea</taxon>
        <taxon>Adinetida</taxon>
        <taxon>Adinetidae</taxon>
        <taxon>Adineta</taxon>
    </lineage>
</organism>
<sequence length="79" mass="8926">MTKQRPSINSSLFYLKNNQLCKTSTLTNPSYQPTSVSYKSSKSIHGLQDQVDDVVQITRNNLILGLERGVKLDVLENRT</sequence>
<reference evidence="3" key="1">
    <citation type="submission" date="2021-02" db="EMBL/GenBank/DDBJ databases">
        <authorList>
            <person name="Nowell W R."/>
        </authorList>
    </citation>
    <scope>NUCLEOTIDE SEQUENCE</scope>
</reference>